<dbReference type="SUPFAM" id="SSF51735">
    <property type="entry name" value="NAD(P)-binding Rossmann-fold domains"/>
    <property type="match status" value="1"/>
</dbReference>
<accession>A0ABX7MVR5</accession>
<evidence type="ECO:0000256" key="2">
    <source>
        <dbReference type="ARBA" id="ARBA00005916"/>
    </source>
</evidence>
<dbReference type="InterPro" id="IPR015896">
    <property type="entry name" value="4pyrrol_synth_GluRdtase_dimer"/>
</dbReference>
<evidence type="ECO:0000256" key="6">
    <source>
        <dbReference type="ARBA" id="ARBA00023244"/>
    </source>
</evidence>
<dbReference type="Gene3D" id="3.40.50.720">
    <property type="entry name" value="NAD(P)-binding Rossmann-like Domain"/>
    <property type="match status" value="1"/>
</dbReference>
<dbReference type="Pfam" id="PF00745">
    <property type="entry name" value="GlutR_dimer"/>
    <property type="match status" value="1"/>
</dbReference>
<evidence type="ECO:0000256" key="7">
    <source>
        <dbReference type="ARBA" id="ARBA00047464"/>
    </source>
</evidence>
<keyword evidence="14" id="KW-1185">Reference proteome</keyword>
<dbReference type="InterPro" id="IPR036453">
    <property type="entry name" value="GluRdtase_dimer_dom_sf"/>
</dbReference>
<dbReference type="HAMAP" id="MF_00087">
    <property type="entry name" value="Glu_tRNA_reductase"/>
    <property type="match status" value="1"/>
</dbReference>
<comment type="domain">
    <text evidence="8">Possesses an unusual extended V-shaped dimeric structure with each monomer consisting of three distinct domains arranged along a curved 'spinal' alpha-helix. The N-terminal catalytic domain specifically recognizes the glutamate moiety of the substrate. The second domain is the NADPH-binding domain, and the third C-terminal domain is responsible for dimerization.</text>
</comment>
<evidence type="ECO:0000259" key="10">
    <source>
        <dbReference type="Pfam" id="PF00745"/>
    </source>
</evidence>
<dbReference type="InterPro" id="IPR036343">
    <property type="entry name" value="GluRdtase_N_sf"/>
</dbReference>
<dbReference type="EC" id="1.2.1.70" evidence="3 8"/>
<dbReference type="PANTHER" id="PTHR43013">
    <property type="entry name" value="GLUTAMYL-TRNA REDUCTASE"/>
    <property type="match status" value="1"/>
</dbReference>
<keyword evidence="4 8" id="KW-0521">NADP</keyword>
<dbReference type="SUPFAM" id="SSF69075">
    <property type="entry name" value="Glutamyl tRNA-reductase dimerization domain"/>
    <property type="match status" value="1"/>
</dbReference>
<feature type="binding site" evidence="8">
    <location>
        <begin position="49"/>
        <end position="52"/>
    </location>
    <ligand>
        <name>substrate</name>
    </ligand>
</feature>
<comment type="pathway">
    <text evidence="1 8 9">Porphyrin-containing compound metabolism; protoporphyrin-IX biosynthesis; 5-aminolevulinate from L-glutamyl-tRNA(Glu): step 1/2.</text>
</comment>
<dbReference type="InterPro" id="IPR000343">
    <property type="entry name" value="4pyrrol_synth_GluRdtase"/>
</dbReference>
<evidence type="ECO:0000256" key="4">
    <source>
        <dbReference type="ARBA" id="ARBA00022857"/>
    </source>
</evidence>
<feature type="binding site" evidence="8">
    <location>
        <position position="118"/>
    </location>
    <ligand>
        <name>substrate</name>
    </ligand>
</feature>
<organism evidence="13 14">
    <name type="scientific">Marinobacter salinisoli</name>
    <dbReference type="NCBI Taxonomy" id="2769486"/>
    <lineage>
        <taxon>Bacteria</taxon>
        <taxon>Pseudomonadati</taxon>
        <taxon>Pseudomonadota</taxon>
        <taxon>Gammaproteobacteria</taxon>
        <taxon>Pseudomonadales</taxon>
        <taxon>Marinobacteraceae</taxon>
        <taxon>Marinobacter</taxon>
    </lineage>
</organism>
<evidence type="ECO:0000259" key="12">
    <source>
        <dbReference type="Pfam" id="PF05201"/>
    </source>
</evidence>
<comment type="catalytic activity">
    <reaction evidence="7 8 9">
        <text>(S)-4-amino-5-oxopentanoate + tRNA(Glu) + NADP(+) = L-glutamyl-tRNA(Glu) + NADPH + H(+)</text>
        <dbReference type="Rhea" id="RHEA:12344"/>
        <dbReference type="Rhea" id="RHEA-COMP:9663"/>
        <dbReference type="Rhea" id="RHEA-COMP:9680"/>
        <dbReference type="ChEBI" id="CHEBI:15378"/>
        <dbReference type="ChEBI" id="CHEBI:57501"/>
        <dbReference type="ChEBI" id="CHEBI:57783"/>
        <dbReference type="ChEBI" id="CHEBI:58349"/>
        <dbReference type="ChEBI" id="CHEBI:78442"/>
        <dbReference type="ChEBI" id="CHEBI:78520"/>
        <dbReference type="EC" id="1.2.1.70"/>
    </reaction>
</comment>
<comment type="miscellaneous">
    <text evidence="8">During catalysis, the active site Cys acts as a nucleophile attacking the alpha-carbonyl group of tRNA-bound glutamate with the formation of a thioester intermediate between enzyme and glutamate, and the concomitant release of tRNA(Glu). The thioester intermediate is finally reduced by direct hydride transfer from NADPH, to form the product GSA.</text>
</comment>
<dbReference type="GO" id="GO:0008883">
    <property type="term" value="F:glutamyl-tRNA reductase activity"/>
    <property type="evidence" value="ECO:0007669"/>
    <property type="project" value="UniProtKB-EC"/>
</dbReference>
<dbReference type="InterPro" id="IPR015895">
    <property type="entry name" value="4pyrrol_synth_GluRdtase_N"/>
</dbReference>
<dbReference type="SUPFAM" id="SSF69742">
    <property type="entry name" value="Glutamyl tRNA-reductase catalytic, N-terminal domain"/>
    <property type="match status" value="1"/>
</dbReference>
<reference evidence="13 14" key="1">
    <citation type="submission" date="2021-03" db="EMBL/GenBank/DDBJ databases">
        <title>Genome sequencing of Marinobacter sp. LPB0319.</title>
        <authorList>
            <person name="Kim J."/>
        </authorList>
    </citation>
    <scope>NUCLEOTIDE SEQUENCE [LARGE SCALE GENOMIC DNA]</scope>
    <source>
        <strain evidence="13 14">LPB0319</strain>
    </source>
</reference>
<dbReference type="CDD" id="cd05213">
    <property type="entry name" value="NAD_bind_Glutamyl_tRNA_reduct"/>
    <property type="match status" value="1"/>
</dbReference>
<dbReference type="InterPro" id="IPR036291">
    <property type="entry name" value="NAD(P)-bd_dom_sf"/>
</dbReference>
<feature type="binding site" evidence="8">
    <location>
        <begin position="187"/>
        <end position="192"/>
    </location>
    <ligand>
        <name>NADP(+)</name>
        <dbReference type="ChEBI" id="CHEBI:58349"/>
    </ligand>
</feature>
<feature type="binding site" evidence="8">
    <location>
        <position position="107"/>
    </location>
    <ligand>
        <name>substrate</name>
    </ligand>
</feature>
<name>A0ABX7MVR5_9GAMM</name>
<dbReference type="PROSITE" id="PS00747">
    <property type="entry name" value="GLUTR"/>
    <property type="match status" value="1"/>
</dbReference>
<evidence type="ECO:0000256" key="3">
    <source>
        <dbReference type="ARBA" id="ARBA00012970"/>
    </source>
</evidence>
<evidence type="ECO:0000256" key="5">
    <source>
        <dbReference type="ARBA" id="ARBA00023002"/>
    </source>
</evidence>
<evidence type="ECO:0000256" key="9">
    <source>
        <dbReference type="RuleBase" id="RU000584"/>
    </source>
</evidence>
<feature type="domain" description="Quinate/shikimate 5-dehydrogenase/glutamyl-tRNA reductase" evidence="11">
    <location>
        <begin position="170"/>
        <end position="304"/>
    </location>
</feature>
<dbReference type="InterPro" id="IPR018214">
    <property type="entry name" value="GluRdtase_CS"/>
</dbReference>
<dbReference type="Gene3D" id="3.30.460.30">
    <property type="entry name" value="Glutamyl-tRNA reductase, N-terminal domain"/>
    <property type="match status" value="1"/>
</dbReference>
<keyword evidence="6 8" id="KW-0627">Porphyrin biosynthesis</keyword>
<feature type="binding site" evidence="8">
    <location>
        <begin position="112"/>
        <end position="114"/>
    </location>
    <ligand>
        <name>substrate</name>
    </ligand>
</feature>
<evidence type="ECO:0000259" key="11">
    <source>
        <dbReference type="Pfam" id="PF01488"/>
    </source>
</evidence>
<evidence type="ECO:0000313" key="14">
    <source>
        <dbReference type="Proteomes" id="UP000663555"/>
    </source>
</evidence>
<comment type="function">
    <text evidence="8">Catalyzes the NADPH-dependent reduction of glutamyl-tRNA(Glu) to glutamate 1-semialdehyde (GSA).</text>
</comment>
<dbReference type="Pfam" id="PF01488">
    <property type="entry name" value="Shikimate_DH"/>
    <property type="match status" value="1"/>
</dbReference>
<dbReference type="PIRSF" id="PIRSF000445">
    <property type="entry name" value="4pyrrol_synth_GluRdtase"/>
    <property type="match status" value="1"/>
</dbReference>
<gene>
    <name evidence="8" type="primary">hemA</name>
    <name evidence="13" type="ORF">LPB19_07690</name>
</gene>
<dbReference type="Pfam" id="PF05201">
    <property type="entry name" value="GlutR_N"/>
    <property type="match status" value="1"/>
</dbReference>
<evidence type="ECO:0000313" key="13">
    <source>
        <dbReference type="EMBL" id="QSP96248.1"/>
    </source>
</evidence>
<evidence type="ECO:0000256" key="8">
    <source>
        <dbReference type="HAMAP-Rule" id="MF_00087"/>
    </source>
</evidence>
<dbReference type="Proteomes" id="UP000663555">
    <property type="component" value="Chromosome"/>
</dbReference>
<keyword evidence="5 8" id="KW-0560">Oxidoreductase</keyword>
<dbReference type="RefSeq" id="WP_206645475.1">
    <property type="nucleotide sequence ID" value="NZ_CP071247.1"/>
</dbReference>
<comment type="similarity">
    <text evidence="2 8 9">Belongs to the glutamyl-tRNA reductase family.</text>
</comment>
<feature type="site" description="Important for activity" evidence="8">
    <location>
        <position position="97"/>
    </location>
</feature>
<evidence type="ECO:0000256" key="1">
    <source>
        <dbReference type="ARBA" id="ARBA00005059"/>
    </source>
</evidence>
<dbReference type="InterPro" id="IPR006151">
    <property type="entry name" value="Shikm_DH/Glu-tRNA_Rdtase"/>
</dbReference>
<dbReference type="NCBIfam" id="TIGR01035">
    <property type="entry name" value="hemA"/>
    <property type="match status" value="1"/>
</dbReference>
<dbReference type="EMBL" id="CP071247">
    <property type="protein sequence ID" value="QSP96248.1"/>
    <property type="molecule type" value="Genomic_DNA"/>
</dbReference>
<protein>
    <recommendedName>
        <fullName evidence="3 8">Glutamyl-tRNA reductase</fullName>
        <shortName evidence="8">GluTR</shortName>
        <ecNumber evidence="3 8">1.2.1.70</ecNumber>
    </recommendedName>
</protein>
<proteinExistence type="inferred from homology"/>
<feature type="domain" description="Tetrapyrrole biosynthesis glutamyl-tRNA reductase dimerisation" evidence="10">
    <location>
        <begin position="318"/>
        <end position="415"/>
    </location>
</feature>
<sequence length="429" mass="47177">MALVTLGINHRTAPLELRERVAFTPDRMGDAFAELRAASGASEAAILSTCNRTELYLAGDDDCAPLVLRWLAGFHDVDVADLEQSFYVHRDGDAVRHMMRVAAGLDSMVLGEPQILGQLKDAYALARENQASGSFLSRLFEHTFSVAKRVRTQTAIGENPVSVAYAAVSMAQHIFSDLSRNRALLIGAGKTIELVARHLADAGVTEFLVANRTLERAQNLGAQYGGQGILLSDIPAHLAEVDIVISSTASPLPILGKGAVERALKVRKHKPYFMVDIAVPRDIEPEVASLDDVYLYTVDDLRQVIEENIRSREGAAREAENLVAAGVQDFQNQLRALDAVSTLKQFRRRAEILRDLETEKALRALRNGGDPETILRSLARGLTNKLLHEPSVQVRKATTEGRPEVTEWLRELHQLDALEADEPTPTEKL</sequence>
<feature type="active site" description="Nucleophile" evidence="8">
    <location>
        <position position="50"/>
    </location>
</feature>
<dbReference type="PANTHER" id="PTHR43013:SF1">
    <property type="entry name" value="GLUTAMYL-TRNA REDUCTASE"/>
    <property type="match status" value="1"/>
</dbReference>
<comment type="subunit">
    <text evidence="8">Homodimer.</text>
</comment>
<feature type="domain" description="Glutamyl-tRNA reductase N-terminal" evidence="12">
    <location>
        <begin position="6"/>
        <end position="154"/>
    </location>
</feature>